<evidence type="ECO:0000313" key="3">
    <source>
        <dbReference type="EMBL" id="GFO45984.1"/>
    </source>
</evidence>
<feature type="region of interest" description="Disordered" evidence="1">
    <location>
        <begin position="393"/>
        <end position="436"/>
    </location>
</feature>
<dbReference type="AlphaFoldDB" id="A0AAV4DP48"/>
<dbReference type="Proteomes" id="UP000735302">
    <property type="component" value="Unassembled WGS sequence"/>
</dbReference>
<evidence type="ECO:0000256" key="1">
    <source>
        <dbReference type="SAM" id="MobiDB-lite"/>
    </source>
</evidence>
<dbReference type="PANTHER" id="PTHR45638">
    <property type="entry name" value="CYCLIC NUCLEOTIDE-GATED CATION CHANNEL SUBUNIT A"/>
    <property type="match status" value="1"/>
</dbReference>
<evidence type="ECO:0000256" key="2">
    <source>
        <dbReference type="SAM" id="Phobius"/>
    </source>
</evidence>
<dbReference type="SUPFAM" id="SSF81324">
    <property type="entry name" value="Voltage-gated potassium channels"/>
    <property type="match status" value="1"/>
</dbReference>
<dbReference type="InterPro" id="IPR050866">
    <property type="entry name" value="CNG_cation_channel"/>
</dbReference>
<feature type="region of interest" description="Disordered" evidence="1">
    <location>
        <begin position="45"/>
        <end position="166"/>
    </location>
</feature>
<feature type="compositionally biased region" description="Basic and acidic residues" evidence="1">
    <location>
        <begin position="137"/>
        <end position="146"/>
    </location>
</feature>
<feature type="compositionally biased region" description="Basic and acidic residues" evidence="1">
    <location>
        <begin position="45"/>
        <end position="64"/>
    </location>
</feature>
<dbReference type="PANTHER" id="PTHR45638:SF1">
    <property type="entry name" value="CYCLIC NUCLEOTIDE-GATED ION CHANNEL SUBUNIT B, ISOFORM A"/>
    <property type="match status" value="1"/>
</dbReference>
<proteinExistence type="predicted"/>
<dbReference type="GO" id="GO:0005223">
    <property type="term" value="F:intracellularly cGMP-activated cation channel activity"/>
    <property type="evidence" value="ECO:0007669"/>
    <property type="project" value="TreeGrafter"/>
</dbReference>
<reference evidence="3 4" key="1">
    <citation type="journal article" date="2021" name="Elife">
        <title>Chloroplast acquisition without the gene transfer in kleptoplastic sea slugs, Plakobranchus ocellatus.</title>
        <authorList>
            <person name="Maeda T."/>
            <person name="Takahashi S."/>
            <person name="Yoshida T."/>
            <person name="Shimamura S."/>
            <person name="Takaki Y."/>
            <person name="Nagai Y."/>
            <person name="Toyoda A."/>
            <person name="Suzuki Y."/>
            <person name="Arimoto A."/>
            <person name="Ishii H."/>
            <person name="Satoh N."/>
            <person name="Nishiyama T."/>
            <person name="Hasebe M."/>
            <person name="Maruyama T."/>
            <person name="Minagawa J."/>
            <person name="Obokata J."/>
            <person name="Shigenobu S."/>
        </authorList>
    </citation>
    <scope>NUCLEOTIDE SEQUENCE [LARGE SCALE GENOMIC DNA]</scope>
</reference>
<organism evidence="3 4">
    <name type="scientific">Plakobranchus ocellatus</name>
    <dbReference type="NCBI Taxonomy" id="259542"/>
    <lineage>
        <taxon>Eukaryota</taxon>
        <taxon>Metazoa</taxon>
        <taxon>Spiralia</taxon>
        <taxon>Lophotrochozoa</taxon>
        <taxon>Mollusca</taxon>
        <taxon>Gastropoda</taxon>
        <taxon>Heterobranchia</taxon>
        <taxon>Euthyneura</taxon>
        <taxon>Panpulmonata</taxon>
        <taxon>Sacoglossa</taxon>
        <taxon>Placobranchoidea</taxon>
        <taxon>Plakobranchidae</taxon>
        <taxon>Plakobranchus</taxon>
    </lineage>
</organism>
<dbReference type="GO" id="GO:0017071">
    <property type="term" value="C:intracellular cyclic nucleotide activated cation channel complex"/>
    <property type="evidence" value="ECO:0007669"/>
    <property type="project" value="TreeGrafter"/>
</dbReference>
<dbReference type="GO" id="GO:0030553">
    <property type="term" value="F:cGMP binding"/>
    <property type="evidence" value="ECO:0007669"/>
    <property type="project" value="TreeGrafter"/>
</dbReference>
<feature type="compositionally biased region" description="Polar residues" evidence="1">
    <location>
        <begin position="89"/>
        <end position="104"/>
    </location>
</feature>
<feature type="compositionally biased region" description="Low complexity" evidence="1">
    <location>
        <begin position="70"/>
        <end position="81"/>
    </location>
</feature>
<keyword evidence="4" id="KW-1185">Reference proteome</keyword>
<dbReference type="GO" id="GO:0005886">
    <property type="term" value="C:plasma membrane"/>
    <property type="evidence" value="ECO:0007669"/>
    <property type="project" value="TreeGrafter"/>
</dbReference>
<keyword evidence="2" id="KW-0812">Transmembrane</keyword>
<accession>A0AAV4DP48</accession>
<feature type="compositionally biased region" description="Basic and acidic residues" evidence="1">
    <location>
        <begin position="115"/>
        <end position="130"/>
    </location>
</feature>
<evidence type="ECO:0000313" key="4">
    <source>
        <dbReference type="Proteomes" id="UP000735302"/>
    </source>
</evidence>
<name>A0AAV4DP48_9GAST</name>
<dbReference type="GO" id="GO:0044877">
    <property type="term" value="F:protein-containing complex binding"/>
    <property type="evidence" value="ECO:0007669"/>
    <property type="project" value="TreeGrafter"/>
</dbReference>
<gene>
    <name evidence="3" type="ORF">PoB_007248900</name>
</gene>
<feature type="transmembrane region" description="Helical" evidence="2">
    <location>
        <begin position="491"/>
        <end position="512"/>
    </location>
</feature>
<protein>
    <submittedName>
        <fullName evidence="3">Cyclic nucleotide-gated cation channel beta-1</fullName>
    </submittedName>
</protein>
<feature type="compositionally biased region" description="Basic residues" evidence="1">
    <location>
        <begin position="193"/>
        <end position="202"/>
    </location>
</feature>
<dbReference type="GO" id="GO:0005222">
    <property type="term" value="F:intracellularly cAMP-activated cation channel activity"/>
    <property type="evidence" value="ECO:0007669"/>
    <property type="project" value="TreeGrafter"/>
</dbReference>
<dbReference type="EMBL" id="BLXT01008132">
    <property type="protein sequence ID" value="GFO45984.1"/>
    <property type="molecule type" value="Genomic_DNA"/>
</dbReference>
<comment type="caution">
    <text evidence="3">The sequence shown here is derived from an EMBL/GenBank/DDBJ whole genome shotgun (WGS) entry which is preliminary data.</text>
</comment>
<feature type="region of interest" description="Disordered" evidence="1">
    <location>
        <begin position="187"/>
        <end position="211"/>
    </location>
</feature>
<sequence length="585" mass="66051">MFETSQHIQGRRLTADNESNSLRALLFKDQFKADVICPHLFMARPNRDTEPKHTTSKLNNDKITTDGCDSPNHSSSCQPSSIKSEPTETRQLNVESECTSTRSSYKMKRKSFGSESEKRRGERFQREREMSTAMWKTSRDRYKADEGGDYNSDQSEKDEAEDNNSLSGSSAHVCDFSCPLIAQGECPNASNSKGKKGRKGRQRSSFGSSNQLSSLLASDHRDFLMGSMATPCLDPLISTSITDLTGVIEADYGHQWRYNVRRRALGLARRRPALIPTSEDLLPHCKFSCQAQQESGPTPCHHRRVKQGRILQDQQLNFHGHHHEENESVKCYSDPTTTENPLTSQTTCHRQYDILSLEDTDTGHQLYATRQKNQKLATTTSCAITAEDTRKPSGLISHVSPKTGGVKGKCSDSLSLTSSDDSDVDTKPAEKSPTVRSHRLGSFLSAGSKSSDLPSNERHDQLVEIGQCMVKVTRCFQHLRFPSTLEPHSKIYVSWLFLVTLAFMYNAVVIPLRGVFPYQTSDNLRYWMTADYFCDLVYLLDILVFKSRLRFINNGIDECARTETRKKYMEKWRFKCSGQPLAEIA</sequence>
<keyword evidence="2" id="KW-0472">Membrane</keyword>
<keyword evidence="2" id="KW-1133">Transmembrane helix</keyword>